<name>A0A6H1TSW8_9CYAN</name>
<keyword evidence="3" id="KW-1185">Reference proteome</keyword>
<proteinExistence type="predicted"/>
<dbReference type="RefSeq" id="WP_168567692.1">
    <property type="nucleotide sequence ID" value="NZ_CP051167.1"/>
</dbReference>
<feature type="compositionally biased region" description="Polar residues" evidence="1">
    <location>
        <begin position="97"/>
        <end position="110"/>
    </location>
</feature>
<evidence type="ECO:0000313" key="2">
    <source>
        <dbReference type="EMBL" id="QIZ69535.1"/>
    </source>
</evidence>
<dbReference type="EMBL" id="CP051167">
    <property type="protein sequence ID" value="QIZ69535.1"/>
    <property type="molecule type" value="Genomic_DNA"/>
</dbReference>
<reference evidence="2 3" key="1">
    <citation type="submission" date="2020-04" db="EMBL/GenBank/DDBJ databases">
        <authorList>
            <person name="Basu S."/>
            <person name="Maruthanayagam V."/>
            <person name="Chakraborty S."/>
            <person name="Pramanik A."/>
            <person name="Mukherjee J."/>
            <person name="Brink B."/>
        </authorList>
    </citation>
    <scope>NUCLEOTIDE SEQUENCE [LARGE SCALE GENOMIC DNA]</scope>
    <source>
        <strain evidence="2 3">AP17</strain>
    </source>
</reference>
<evidence type="ECO:0000256" key="1">
    <source>
        <dbReference type="SAM" id="MobiDB-lite"/>
    </source>
</evidence>
<feature type="region of interest" description="Disordered" evidence="1">
    <location>
        <begin position="79"/>
        <end position="113"/>
    </location>
</feature>
<dbReference type="AlphaFoldDB" id="A0A6H1TSW8"/>
<dbReference type="Proteomes" id="UP000500857">
    <property type="component" value="Chromosome"/>
</dbReference>
<evidence type="ECO:0000313" key="3">
    <source>
        <dbReference type="Proteomes" id="UP000500857"/>
    </source>
</evidence>
<dbReference type="KEGG" id="oxy:HCG48_02175"/>
<organism evidence="2 3">
    <name type="scientific">Oxynema aestuarii AP17</name>
    <dbReference type="NCBI Taxonomy" id="2064643"/>
    <lineage>
        <taxon>Bacteria</taxon>
        <taxon>Bacillati</taxon>
        <taxon>Cyanobacteriota</taxon>
        <taxon>Cyanophyceae</taxon>
        <taxon>Oscillatoriophycideae</taxon>
        <taxon>Oscillatoriales</taxon>
        <taxon>Oscillatoriaceae</taxon>
        <taxon>Oxynema</taxon>
        <taxon>Oxynema aestuarii</taxon>
    </lineage>
</organism>
<gene>
    <name evidence="2" type="ORF">HCG48_02175</name>
</gene>
<protein>
    <submittedName>
        <fullName evidence="2">Uncharacterized protein</fullName>
    </submittedName>
</protein>
<sequence length="162" mass="18299">MATKNIRIVGYLPPPYHEKLREYMDEHDLSESAALVKMVKQFFDGPVASPHAEELSEVQTAIAALQNQVEHLQQRVSLLEAESQPSRRQSRLVGKSPNRSGHSGNLTRQGSADLARRLGVTSKTILEAVEQGEDYFHKWSQQRDPAGRAWQKRGSWFYSVGE</sequence>
<accession>A0A6H1TSW8</accession>